<protein>
    <submittedName>
        <fullName evidence="1">Uncharacterized protein</fullName>
    </submittedName>
</protein>
<comment type="caution">
    <text evidence="1">The sequence shown here is derived from an EMBL/GenBank/DDBJ whole genome shotgun (WGS) entry which is preliminary data.</text>
</comment>
<organism evidence="1 2">
    <name type="scientific">Lecanicillium saksenae</name>
    <dbReference type="NCBI Taxonomy" id="468837"/>
    <lineage>
        <taxon>Eukaryota</taxon>
        <taxon>Fungi</taxon>
        <taxon>Dikarya</taxon>
        <taxon>Ascomycota</taxon>
        <taxon>Pezizomycotina</taxon>
        <taxon>Sordariomycetes</taxon>
        <taxon>Hypocreomycetidae</taxon>
        <taxon>Hypocreales</taxon>
        <taxon>Cordycipitaceae</taxon>
        <taxon>Lecanicillium</taxon>
    </lineage>
</organism>
<dbReference type="Proteomes" id="UP001148737">
    <property type="component" value="Unassembled WGS sequence"/>
</dbReference>
<proteinExistence type="predicted"/>
<sequence length="92" mass="10036">MSAATDAFSIKSKVMGTENRNIARYETTAVYTHPDAEVDIVLVHGLNGSPDQTWTAPNGTFWPVDLLPASLRGVPANVLVYGYNADVTRRRS</sequence>
<accession>A0ACC1QBL3</accession>
<evidence type="ECO:0000313" key="1">
    <source>
        <dbReference type="EMBL" id="KAJ3472418.1"/>
    </source>
</evidence>
<dbReference type="EMBL" id="JANAKD010003142">
    <property type="protein sequence ID" value="KAJ3472418.1"/>
    <property type="molecule type" value="Genomic_DNA"/>
</dbReference>
<keyword evidence="2" id="KW-1185">Reference proteome</keyword>
<evidence type="ECO:0000313" key="2">
    <source>
        <dbReference type="Proteomes" id="UP001148737"/>
    </source>
</evidence>
<reference evidence="1" key="1">
    <citation type="submission" date="2022-07" db="EMBL/GenBank/DDBJ databases">
        <title>Genome Sequence of Lecanicillium saksenae.</title>
        <authorList>
            <person name="Buettner E."/>
        </authorList>
    </citation>
    <scope>NUCLEOTIDE SEQUENCE</scope>
    <source>
        <strain evidence="1">VT-O1</strain>
    </source>
</reference>
<gene>
    <name evidence="1" type="ORF">NLG97_g11003</name>
</gene>
<name>A0ACC1QBL3_9HYPO</name>